<reference evidence="1 2" key="1">
    <citation type="submission" date="2017-11" db="EMBL/GenBank/DDBJ databases">
        <title>De-novo sequencing of pomegranate (Punica granatum L.) genome.</title>
        <authorList>
            <person name="Akparov Z."/>
            <person name="Amiraslanov A."/>
            <person name="Hajiyeva S."/>
            <person name="Abbasov M."/>
            <person name="Kaur K."/>
            <person name="Hamwieh A."/>
            <person name="Solovyev V."/>
            <person name="Salamov A."/>
            <person name="Braich B."/>
            <person name="Kosarev P."/>
            <person name="Mahmoud A."/>
            <person name="Hajiyev E."/>
            <person name="Babayeva S."/>
            <person name="Izzatullayeva V."/>
            <person name="Mammadov A."/>
            <person name="Mammadov A."/>
            <person name="Sharifova S."/>
            <person name="Ojaghi J."/>
            <person name="Eynullazada K."/>
            <person name="Bayramov B."/>
            <person name="Abdulazimova A."/>
            <person name="Shahmuradov I."/>
        </authorList>
    </citation>
    <scope>NUCLEOTIDE SEQUENCE [LARGE SCALE GENOMIC DNA]</scope>
    <source>
        <strain evidence="2">cv. AG2017</strain>
        <tissue evidence="1">Leaf</tissue>
    </source>
</reference>
<protein>
    <submittedName>
        <fullName evidence="1">Uncharacterized protein</fullName>
    </submittedName>
</protein>
<comment type="caution">
    <text evidence="1">The sequence shown here is derived from an EMBL/GenBank/DDBJ whole genome shotgun (WGS) entry which is preliminary data.</text>
</comment>
<accession>A0A2I0JZK0</accession>
<dbReference type="EMBL" id="PGOL01001010">
    <property type="protein sequence ID" value="PKI61744.1"/>
    <property type="molecule type" value="Genomic_DNA"/>
</dbReference>
<dbReference type="AlphaFoldDB" id="A0A2I0JZK0"/>
<dbReference type="Proteomes" id="UP000233551">
    <property type="component" value="Unassembled WGS sequence"/>
</dbReference>
<organism evidence="1 2">
    <name type="scientific">Punica granatum</name>
    <name type="common">Pomegranate</name>
    <dbReference type="NCBI Taxonomy" id="22663"/>
    <lineage>
        <taxon>Eukaryota</taxon>
        <taxon>Viridiplantae</taxon>
        <taxon>Streptophyta</taxon>
        <taxon>Embryophyta</taxon>
        <taxon>Tracheophyta</taxon>
        <taxon>Spermatophyta</taxon>
        <taxon>Magnoliopsida</taxon>
        <taxon>eudicotyledons</taxon>
        <taxon>Gunneridae</taxon>
        <taxon>Pentapetalae</taxon>
        <taxon>rosids</taxon>
        <taxon>malvids</taxon>
        <taxon>Myrtales</taxon>
        <taxon>Lythraceae</taxon>
        <taxon>Punica</taxon>
    </lineage>
</organism>
<evidence type="ECO:0000313" key="2">
    <source>
        <dbReference type="Proteomes" id="UP000233551"/>
    </source>
</evidence>
<name>A0A2I0JZK0_PUNGR</name>
<evidence type="ECO:0000313" key="1">
    <source>
        <dbReference type="EMBL" id="PKI61744.1"/>
    </source>
</evidence>
<gene>
    <name evidence="1" type="ORF">CRG98_017856</name>
</gene>
<keyword evidence="2" id="KW-1185">Reference proteome</keyword>
<proteinExistence type="predicted"/>
<sequence length="171" mass="19227">MNHATHLDPPSSTLRVSDALFMSLEAKSRQTEITVISGSPKQLRKQFEKSSFGLLGHLRLHICITGLRVKCPRDLTIYVKMIDVGCRYKICCQKLISSIRVKTVLLGEQYPRTAERPRARPPAARTRAPDIILRTHPCPNVHPLHPSIPPSIQPSHPTLEHFPDSFLVSRG</sequence>